<evidence type="ECO:0008006" key="3">
    <source>
        <dbReference type="Google" id="ProtNLM"/>
    </source>
</evidence>
<proteinExistence type="predicted"/>
<dbReference type="AlphaFoldDB" id="F3G055"/>
<sequence length="37" mass="4249">MCHHLVLDHTALEVMRHEVQVLMLGEGHELPASVPYR</sequence>
<dbReference type="HOGENOM" id="CLU_196365_1_0_6"/>
<reference evidence="1 2" key="1">
    <citation type="journal article" date="2011" name="PLoS Pathog.">
        <title>Dynamic evolution of pathogenicity revealed by sequencing and comparative genomics of 19 Pseudomonas syringae isolates.</title>
        <authorList>
            <person name="Baltrus D.A."/>
            <person name="Nishimura M.T."/>
            <person name="Romanchuk A."/>
            <person name="Chang J.H."/>
            <person name="Mukhtar M.S."/>
            <person name="Cherkis K."/>
            <person name="Roach J."/>
            <person name="Grant S.R."/>
            <person name="Jones C.D."/>
            <person name="Dangl J.L."/>
        </authorList>
    </citation>
    <scope>NUCLEOTIDE SEQUENCE [LARGE SCALE GENOMIC DNA]</scope>
    <source>
        <strain evidence="2">M301072PT</strain>
    </source>
</reference>
<gene>
    <name evidence="1" type="ORF">PSYJA_45121</name>
</gene>
<name>F3G055_PSESX</name>
<comment type="caution">
    <text evidence="1">The sequence shown here is derived from an EMBL/GenBank/DDBJ whole genome shotgun (WGS) entry which is preliminary data.</text>
</comment>
<evidence type="ECO:0000313" key="2">
    <source>
        <dbReference type="Proteomes" id="UP000004471"/>
    </source>
</evidence>
<accession>F3G055</accession>
<evidence type="ECO:0000313" key="1">
    <source>
        <dbReference type="EMBL" id="EGH35847.1"/>
    </source>
</evidence>
<dbReference type="EMBL" id="AEAH01004123">
    <property type="protein sequence ID" value="EGH35847.1"/>
    <property type="molecule type" value="Genomic_DNA"/>
</dbReference>
<feature type="non-terminal residue" evidence="1">
    <location>
        <position position="37"/>
    </location>
</feature>
<dbReference type="Proteomes" id="UP000004471">
    <property type="component" value="Unassembled WGS sequence"/>
</dbReference>
<organism evidence="1 2">
    <name type="scientific">Pseudomonas syringae pv. japonica str. M301072</name>
    <dbReference type="NCBI Taxonomy" id="629262"/>
    <lineage>
        <taxon>Bacteria</taxon>
        <taxon>Pseudomonadati</taxon>
        <taxon>Pseudomonadota</taxon>
        <taxon>Gammaproteobacteria</taxon>
        <taxon>Pseudomonadales</taxon>
        <taxon>Pseudomonadaceae</taxon>
        <taxon>Pseudomonas</taxon>
        <taxon>Pseudomonas syringae</taxon>
    </lineage>
</organism>
<protein>
    <recommendedName>
        <fullName evidence="3">Amino acid adenylation</fullName>
    </recommendedName>
</protein>